<proteinExistence type="predicted"/>
<evidence type="ECO:0000313" key="3">
    <source>
        <dbReference type="Proteomes" id="UP000266673"/>
    </source>
</evidence>
<protein>
    <submittedName>
        <fullName evidence="2">Uncharacterized protein</fullName>
    </submittedName>
</protein>
<feature type="region of interest" description="Disordered" evidence="1">
    <location>
        <begin position="138"/>
        <end position="187"/>
    </location>
</feature>
<reference evidence="2 3" key="1">
    <citation type="submission" date="2018-06" db="EMBL/GenBank/DDBJ databases">
        <title>Comparative genomics reveals the genomic features of Rhizophagus irregularis, R. cerebriforme, R. diaphanum and Gigaspora rosea, and their symbiotic lifestyle signature.</title>
        <authorList>
            <person name="Morin E."/>
            <person name="San Clemente H."/>
            <person name="Chen E.C.H."/>
            <person name="De La Providencia I."/>
            <person name="Hainaut M."/>
            <person name="Kuo A."/>
            <person name="Kohler A."/>
            <person name="Murat C."/>
            <person name="Tang N."/>
            <person name="Roy S."/>
            <person name="Loubradou J."/>
            <person name="Henrissat B."/>
            <person name="Grigoriev I.V."/>
            <person name="Corradi N."/>
            <person name="Roux C."/>
            <person name="Martin F.M."/>
        </authorList>
    </citation>
    <scope>NUCLEOTIDE SEQUENCE [LARGE SCALE GENOMIC DNA]</scope>
    <source>
        <strain evidence="2 3">DAOM 194757</strain>
    </source>
</reference>
<name>A0A397U6H8_9GLOM</name>
<feature type="compositionally biased region" description="Basic and acidic residues" evidence="1">
    <location>
        <begin position="167"/>
        <end position="179"/>
    </location>
</feature>
<accession>A0A397U6H8</accession>
<gene>
    <name evidence="2" type="ORF">C2G38_2218393</name>
</gene>
<dbReference type="OrthoDB" id="272077at2759"/>
<evidence type="ECO:0000313" key="2">
    <source>
        <dbReference type="EMBL" id="RIB05902.1"/>
    </source>
</evidence>
<comment type="caution">
    <text evidence="2">The sequence shown here is derived from an EMBL/GenBank/DDBJ whole genome shotgun (WGS) entry which is preliminary data.</text>
</comment>
<sequence>MLNNGSPVNENESPYVNNNGQGALELVDQYAADMLMLFHRLERVRDQYSKSTKMEKFVQGLHPRFVVDHTSVYVNTLFEAIEKAQVCKITIAHNSIAYSFLVAYDMASNMVNSPVEQLIALLQEVVSVMSSNGNSNWSYPLPTKNHQREVKPASDNTRPPNEMNCDVNKKEREEREETKPVGLPIIADSGNGVPSRRLYDHCNDSNNCEEKYKKDTFDKGEIMDGLEDPLDDCYQNEREVGKVKLKAFIGCQNFKKSGHDDGACDLDRWQETEMKRDDGKIGAEDNGLKAVYINDQVAVHQAYIGDQKSARMGRTKGVNELGYDYQNGAEIEENGIGVKMVICKALNYYRSSAIGVCHQKGIDAIKNKSIESEWGPKSARNIKPIEKYENLEAACAA</sequence>
<evidence type="ECO:0000256" key="1">
    <source>
        <dbReference type="SAM" id="MobiDB-lite"/>
    </source>
</evidence>
<keyword evidence="3" id="KW-1185">Reference proteome</keyword>
<dbReference type="AlphaFoldDB" id="A0A397U6H8"/>
<organism evidence="2 3">
    <name type="scientific">Gigaspora rosea</name>
    <dbReference type="NCBI Taxonomy" id="44941"/>
    <lineage>
        <taxon>Eukaryota</taxon>
        <taxon>Fungi</taxon>
        <taxon>Fungi incertae sedis</taxon>
        <taxon>Mucoromycota</taxon>
        <taxon>Glomeromycotina</taxon>
        <taxon>Glomeromycetes</taxon>
        <taxon>Diversisporales</taxon>
        <taxon>Gigasporaceae</taxon>
        <taxon>Gigaspora</taxon>
    </lineage>
</organism>
<dbReference type="Proteomes" id="UP000266673">
    <property type="component" value="Unassembled WGS sequence"/>
</dbReference>
<dbReference type="EMBL" id="QKWP01001899">
    <property type="protein sequence ID" value="RIB05902.1"/>
    <property type="molecule type" value="Genomic_DNA"/>
</dbReference>